<reference evidence="1 2" key="1">
    <citation type="journal article" date="2024" name="Int. J. Syst. Evol. Microbiol.">
        <title>Paenibacillus hexagrammi sp. nov., a novel bacterium isolated from the gut content of Hexagrammos agrammus.</title>
        <authorList>
            <person name="Jung H.K."/>
            <person name="Kim D.G."/>
            <person name="Zin H."/>
            <person name="Park J."/>
            <person name="Jung H."/>
            <person name="Kim Y.O."/>
            <person name="Kong H.J."/>
            <person name="Kim J.W."/>
            <person name="Kim Y.S."/>
        </authorList>
    </citation>
    <scope>NUCLEOTIDE SEQUENCE [LARGE SCALE GENOMIC DNA]</scope>
    <source>
        <strain evidence="1 2">YPD9-1</strain>
    </source>
</reference>
<evidence type="ECO:0000313" key="2">
    <source>
        <dbReference type="Proteomes" id="UP001649230"/>
    </source>
</evidence>
<accession>A0ABY3SSB1</accession>
<sequence>MIDYIMEEIEIRIKKLNDTMLSFNLIGNSRGAENARNRKTELESTLRFIRDVVDSAQEDEPTDDVEARVWVENGVIKCMSQMCVGADGVKCPRFNDCDIVVFGMEKIIGTDEGGDN</sequence>
<dbReference type="EMBL" id="CP090979">
    <property type="protein sequence ID" value="UJF36544.1"/>
    <property type="molecule type" value="Genomic_DNA"/>
</dbReference>
<name>A0ABY3SSB1_9BACL</name>
<proteinExistence type="predicted"/>
<geneLocation type="plasmid" evidence="1 2">
    <name>pYPD9-1</name>
</geneLocation>
<organism evidence="1 2">
    <name type="scientific">Paenibacillus hexagrammi</name>
    <dbReference type="NCBI Taxonomy" id="2908839"/>
    <lineage>
        <taxon>Bacteria</taxon>
        <taxon>Bacillati</taxon>
        <taxon>Bacillota</taxon>
        <taxon>Bacilli</taxon>
        <taxon>Bacillales</taxon>
        <taxon>Paenibacillaceae</taxon>
        <taxon>Paenibacillus</taxon>
    </lineage>
</organism>
<protein>
    <recommendedName>
        <fullName evidence="3">Phage protein</fullName>
    </recommendedName>
</protein>
<keyword evidence="2" id="KW-1185">Reference proteome</keyword>
<dbReference type="RefSeq" id="WP_235123094.1">
    <property type="nucleotide sequence ID" value="NZ_CP090979.1"/>
</dbReference>
<keyword evidence="1" id="KW-0614">Plasmid</keyword>
<dbReference type="Proteomes" id="UP001649230">
    <property type="component" value="Plasmid pYPD9-1"/>
</dbReference>
<gene>
    <name evidence="1" type="ORF">L0M14_30620</name>
</gene>
<evidence type="ECO:0008006" key="3">
    <source>
        <dbReference type="Google" id="ProtNLM"/>
    </source>
</evidence>
<evidence type="ECO:0000313" key="1">
    <source>
        <dbReference type="EMBL" id="UJF36544.1"/>
    </source>
</evidence>